<dbReference type="Proteomes" id="UP001495910">
    <property type="component" value="Unassembled WGS sequence"/>
</dbReference>
<evidence type="ECO:0000259" key="2">
    <source>
        <dbReference type="Pfam" id="PF14341"/>
    </source>
</evidence>
<dbReference type="InterPro" id="IPR025205">
    <property type="entry name" value="PilX/PilW_C"/>
</dbReference>
<organism evidence="3 4">
    <name type="scientific">Collimonas rhizosphaerae</name>
    <dbReference type="NCBI Taxonomy" id="3126357"/>
    <lineage>
        <taxon>Bacteria</taxon>
        <taxon>Pseudomonadati</taxon>
        <taxon>Pseudomonadota</taxon>
        <taxon>Betaproteobacteria</taxon>
        <taxon>Burkholderiales</taxon>
        <taxon>Oxalobacteraceae</taxon>
        <taxon>Collimonas</taxon>
    </lineage>
</organism>
<name>A0ABU9PWG8_9BURK</name>
<evidence type="ECO:0000313" key="4">
    <source>
        <dbReference type="Proteomes" id="UP001495910"/>
    </source>
</evidence>
<dbReference type="Pfam" id="PF14341">
    <property type="entry name" value="PilX_N"/>
    <property type="match status" value="1"/>
</dbReference>
<gene>
    <name evidence="3" type="ORF">V8G57_13340</name>
</gene>
<feature type="domain" description="PilX/PilW C-terminal" evidence="1">
    <location>
        <begin position="93"/>
        <end position="169"/>
    </location>
</feature>
<proteinExistence type="predicted"/>
<evidence type="ECO:0000313" key="3">
    <source>
        <dbReference type="EMBL" id="MEM4988374.1"/>
    </source>
</evidence>
<dbReference type="Pfam" id="PF13681">
    <property type="entry name" value="PilX"/>
    <property type="match status" value="1"/>
</dbReference>
<evidence type="ECO:0000259" key="1">
    <source>
        <dbReference type="Pfam" id="PF13681"/>
    </source>
</evidence>
<dbReference type="RefSeq" id="WP_342829814.1">
    <property type="nucleotide sequence ID" value="NZ_JBANDC010000008.1"/>
</dbReference>
<accession>A0ABU9PWG8</accession>
<reference evidence="3 4" key="1">
    <citation type="submission" date="2024-02" db="EMBL/GenBank/DDBJ databases">
        <title>Draft genome sequence of Collimonas sp. strain H4R21, an effective mineral-weathering bacterial strain isolated from the beech rhizosphere.</title>
        <authorList>
            <person name="Morin E."/>
            <person name="Uroz S."/>
            <person name="Leveau J.H.J."/>
            <person name="Kumar R."/>
            <person name="Rey M.W."/>
            <person name="Pham J."/>
        </authorList>
    </citation>
    <scope>NUCLEOTIDE SEQUENCE [LARGE SCALE GENOMIC DNA]</scope>
    <source>
        <strain evidence="3 4">H4R21</strain>
    </source>
</reference>
<sequence length="171" mass="18700">MNTSLRQRRRQSGLVLPMLLLCLLVMLLLGSSALRAALLEEKMAANAGNLQLAFQAAEHALRFCENQLQLSPIVIPLLEQGPVAVGDSRKPYWEIADSWRNGEVSVAVPRTAGEGLQPAAPARCLVEQLQFDADLQYRQHLQPSRPAFRITARGTGASSASVVLLQSYLLL</sequence>
<keyword evidence="4" id="KW-1185">Reference proteome</keyword>
<dbReference type="InterPro" id="IPR025746">
    <property type="entry name" value="PilX_N_dom"/>
</dbReference>
<comment type="caution">
    <text evidence="3">The sequence shown here is derived from an EMBL/GenBank/DDBJ whole genome shotgun (WGS) entry which is preliminary data.</text>
</comment>
<feature type="domain" description="Type 4 fimbrial biogenesis protein PilX N-terminal" evidence="2">
    <location>
        <begin position="13"/>
        <end position="61"/>
    </location>
</feature>
<dbReference type="EMBL" id="JBANDC010000008">
    <property type="protein sequence ID" value="MEM4988374.1"/>
    <property type="molecule type" value="Genomic_DNA"/>
</dbReference>
<protein>
    <submittedName>
        <fullName evidence="3">Pilus assembly protein</fullName>
    </submittedName>
</protein>